<dbReference type="OrthoDB" id="5982141at2"/>
<name>A0A545SZX7_9GAMM</name>
<gene>
    <name evidence="4" type="ORF">FKG94_21105</name>
</gene>
<feature type="DNA-binding region" description="H-T-H motif" evidence="2">
    <location>
        <begin position="60"/>
        <end position="79"/>
    </location>
</feature>
<dbReference type="Proteomes" id="UP000319732">
    <property type="component" value="Unassembled WGS sequence"/>
</dbReference>
<keyword evidence="1 2" id="KW-0238">DNA-binding</keyword>
<evidence type="ECO:0000313" key="5">
    <source>
        <dbReference type="Proteomes" id="UP000319732"/>
    </source>
</evidence>
<keyword evidence="5" id="KW-1185">Reference proteome</keyword>
<dbReference type="InterPro" id="IPR050109">
    <property type="entry name" value="HTH-type_TetR-like_transc_reg"/>
</dbReference>
<evidence type="ECO:0000256" key="2">
    <source>
        <dbReference type="PROSITE-ProRule" id="PRU00335"/>
    </source>
</evidence>
<accession>A0A545SZX7</accession>
<dbReference type="Gene3D" id="1.10.357.10">
    <property type="entry name" value="Tetracycline Repressor, domain 2"/>
    <property type="match status" value="1"/>
</dbReference>
<dbReference type="Pfam" id="PF00440">
    <property type="entry name" value="TetR_N"/>
    <property type="match status" value="1"/>
</dbReference>
<reference evidence="4 5" key="1">
    <citation type="submission" date="2019-06" db="EMBL/GenBank/DDBJ databases">
        <title>Whole genome sequence for Cellvibrionaceae sp. R142.</title>
        <authorList>
            <person name="Wang G."/>
        </authorList>
    </citation>
    <scope>NUCLEOTIDE SEQUENCE [LARGE SCALE GENOMIC DNA]</scope>
    <source>
        <strain evidence="4 5">R142</strain>
    </source>
</reference>
<feature type="domain" description="HTH tetR-type" evidence="3">
    <location>
        <begin position="37"/>
        <end position="97"/>
    </location>
</feature>
<sequence>MANTKSLAQQFLYYKDILLAANNSVEGSENTARGNTKNTREDWLAEARKVLIEEGVDRVKIDRLAKNLKVTRGGFYWFFKNREDLLNSLLEDWMDSKNDPLSQAMQTAGDNPLDTIIQFCLNLIMEHSFSPSLDTAVRDWSRNSGNAKRAIDLVDNRRIEALADIFKKLKYPREEAFIRARILYFHQVGYYAMGLHETHEQRLKYLPLYFKQLTGFDLPRGALKGFGKEAR</sequence>
<proteinExistence type="predicted"/>
<dbReference type="PANTHER" id="PTHR30055">
    <property type="entry name" value="HTH-TYPE TRANSCRIPTIONAL REGULATOR RUTR"/>
    <property type="match status" value="1"/>
</dbReference>
<comment type="caution">
    <text evidence="4">The sequence shown here is derived from an EMBL/GenBank/DDBJ whole genome shotgun (WGS) entry which is preliminary data.</text>
</comment>
<dbReference type="EMBL" id="VHSG01000024">
    <property type="protein sequence ID" value="TQV70523.1"/>
    <property type="molecule type" value="Genomic_DNA"/>
</dbReference>
<evidence type="ECO:0000256" key="1">
    <source>
        <dbReference type="ARBA" id="ARBA00023125"/>
    </source>
</evidence>
<dbReference type="GO" id="GO:0003700">
    <property type="term" value="F:DNA-binding transcription factor activity"/>
    <property type="evidence" value="ECO:0007669"/>
    <property type="project" value="TreeGrafter"/>
</dbReference>
<evidence type="ECO:0000313" key="4">
    <source>
        <dbReference type="EMBL" id="TQV70523.1"/>
    </source>
</evidence>
<dbReference type="GO" id="GO:0000976">
    <property type="term" value="F:transcription cis-regulatory region binding"/>
    <property type="evidence" value="ECO:0007669"/>
    <property type="project" value="TreeGrafter"/>
</dbReference>
<dbReference type="SUPFAM" id="SSF46689">
    <property type="entry name" value="Homeodomain-like"/>
    <property type="match status" value="1"/>
</dbReference>
<dbReference type="InterPro" id="IPR009057">
    <property type="entry name" value="Homeodomain-like_sf"/>
</dbReference>
<protein>
    <submittedName>
        <fullName evidence="4">TetR/AcrR family transcriptional regulator</fullName>
    </submittedName>
</protein>
<dbReference type="PANTHER" id="PTHR30055:SF239">
    <property type="entry name" value="TRANSCRIPTIONAL REGULATORY PROTEIN"/>
    <property type="match status" value="1"/>
</dbReference>
<evidence type="ECO:0000259" key="3">
    <source>
        <dbReference type="PROSITE" id="PS50977"/>
    </source>
</evidence>
<organism evidence="4 5">
    <name type="scientific">Exilibacterium tricleocarpae</name>
    <dbReference type="NCBI Taxonomy" id="2591008"/>
    <lineage>
        <taxon>Bacteria</taxon>
        <taxon>Pseudomonadati</taxon>
        <taxon>Pseudomonadota</taxon>
        <taxon>Gammaproteobacteria</taxon>
        <taxon>Cellvibrionales</taxon>
        <taxon>Cellvibrionaceae</taxon>
        <taxon>Exilibacterium</taxon>
    </lineage>
</organism>
<dbReference type="PROSITE" id="PS50977">
    <property type="entry name" value="HTH_TETR_2"/>
    <property type="match status" value="1"/>
</dbReference>
<dbReference type="AlphaFoldDB" id="A0A545SZX7"/>
<dbReference type="InterPro" id="IPR001647">
    <property type="entry name" value="HTH_TetR"/>
</dbReference>